<dbReference type="PROSITE" id="PS51257">
    <property type="entry name" value="PROKAR_LIPOPROTEIN"/>
    <property type="match status" value="1"/>
</dbReference>
<comment type="caution">
    <text evidence="3">The sequence shown here is derived from an EMBL/GenBank/DDBJ whole genome shotgun (WGS) entry which is preliminary data.</text>
</comment>
<evidence type="ECO:0000256" key="2">
    <source>
        <dbReference type="SAM" id="SignalP"/>
    </source>
</evidence>
<evidence type="ECO:0000313" key="3">
    <source>
        <dbReference type="EMBL" id="NYD49259.1"/>
    </source>
</evidence>
<dbReference type="RefSeq" id="WP_179846017.1">
    <property type="nucleotide sequence ID" value="NZ_JACCBA010000001.1"/>
</dbReference>
<sequence length="147" mass="14870">MRPAVPALRPPLTALCLPLAVLLAASLAGCSGSSEPGSGPSPSAPTARPAPPVLNGVRPGAEKKSQLDGTWTAGSGSRRVALFLYRGAATLNAPGFCTGTVDAQGRIKLSCANGSRDRTDGRAALRSGKLVVTWTGGPKDVLRLRAG</sequence>
<keyword evidence="2" id="KW-0732">Signal</keyword>
<proteinExistence type="predicted"/>
<dbReference type="Proteomes" id="UP000529783">
    <property type="component" value="Unassembled WGS sequence"/>
</dbReference>
<name>A0A7Y9EKB8_9ACTN</name>
<organism evidence="3 4">
    <name type="scientific">Actinomadura luteofluorescens</name>
    <dbReference type="NCBI Taxonomy" id="46163"/>
    <lineage>
        <taxon>Bacteria</taxon>
        <taxon>Bacillati</taxon>
        <taxon>Actinomycetota</taxon>
        <taxon>Actinomycetes</taxon>
        <taxon>Streptosporangiales</taxon>
        <taxon>Thermomonosporaceae</taxon>
        <taxon>Actinomadura</taxon>
    </lineage>
</organism>
<evidence type="ECO:0000256" key="1">
    <source>
        <dbReference type="SAM" id="MobiDB-lite"/>
    </source>
</evidence>
<accession>A0A7Y9EKB8</accession>
<dbReference type="AlphaFoldDB" id="A0A7Y9EKB8"/>
<evidence type="ECO:0008006" key="5">
    <source>
        <dbReference type="Google" id="ProtNLM"/>
    </source>
</evidence>
<feature type="signal peptide" evidence="2">
    <location>
        <begin position="1"/>
        <end position="30"/>
    </location>
</feature>
<gene>
    <name evidence="3" type="ORF">BJY14_005242</name>
</gene>
<reference evidence="3 4" key="1">
    <citation type="submission" date="2020-07" db="EMBL/GenBank/DDBJ databases">
        <title>Sequencing the genomes of 1000 actinobacteria strains.</title>
        <authorList>
            <person name="Klenk H.-P."/>
        </authorList>
    </citation>
    <scope>NUCLEOTIDE SEQUENCE [LARGE SCALE GENOMIC DNA]</scope>
    <source>
        <strain evidence="3 4">DSM 40398</strain>
    </source>
</reference>
<protein>
    <recommendedName>
        <fullName evidence="5">Lipoprotein</fullName>
    </recommendedName>
</protein>
<feature type="region of interest" description="Disordered" evidence="1">
    <location>
        <begin position="32"/>
        <end position="72"/>
    </location>
</feature>
<dbReference type="EMBL" id="JACCBA010000001">
    <property type="protein sequence ID" value="NYD49259.1"/>
    <property type="molecule type" value="Genomic_DNA"/>
</dbReference>
<keyword evidence="4" id="KW-1185">Reference proteome</keyword>
<feature type="compositionally biased region" description="Low complexity" evidence="1">
    <location>
        <begin position="32"/>
        <end position="47"/>
    </location>
</feature>
<evidence type="ECO:0000313" key="4">
    <source>
        <dbReference type="Proteomes" id="UP000529783"/>
    </source>
</evidence>
<feature type="chain" id="PRO_5038678308" description="Lipoprotein" evidence="2">
    <location>
        <begin position="31"/>
        <end position="147"/>
    </location>
</feature>